<reference evidence="2 5" key="2">
    <citation type="submission" date="2020-01" db="EMBL/GenBank/DDBJ databases">
        <authorList>
            <person name="Wang S."/>
        </authorList>
    </citation>
    <scope>NUCLEOTIDE SEQUENCE [LARGE SCALE GENOMIC DNA]</scope>
    <source>
        <strain evidence="2 5">D151-2-6</strain>
    </source>
</reference>
<evidence type="ECO:0000313" key="4">
    <source>
        <dbReference type="Proteomes" id="UP000289220"/>
    </source>
</evidence>
<dbReference type="Proteomes" id="UP000289220">
    <property type="component" value="Unassembled WGS sequence"/>
</dbReference>
<dbReference type="AlphaFoldDB" id="A0A6G7EGU0"/>
<dbReference type="EMBL" id="UXHF01000089">
    <property type="protein sequence ID" value="VDC51817.1"/>
    <property type="molecule type" value="Genomic_DNA"/>
</dbReference>
<proteinExistence type="inferred from homology"/>
<dbReference type="RefSeq" id="WP_008260647.1">
    <property type="nucleotide sequence ID" value="NZ_CP048751.1"/>
</dbReference>
<dbReference type="GO" id="GO:0009271">
    <property type="term" value="P:phage shock"/>
    <property type="evidence" value="ECO:0007669"/>
    <property type="project" value="TreeGrafter"/>
</dbReference>
<protein>
    <submittedName>
        <fullName evidence="3">Phage shock protein A</fullName>
    </submittedName>
    <submittedName>
        <fullName evidence="2">PspA/IM30 family protein</fullName>
    </submittedName>
</protein>
<evidence type="ECO:0000313" key="3">
    <source>
        <dbReference type="EMBL" id="VDC51817.1"/>
    </source>
</evidence>
<evidence type="ECO:0000256" key="1">
    <source>
        <dbReference type="ARBA" id="ARBA00043985"/>
    </source>
</evidence>
<accession>A0A6G7EGU0</accession>
<dbReference type="Proteomes" id="UP000501325">
    <property type="component" value="Chromosome"/>
</dbReference>
<evidence type="ECO:0000313" key="5">
    <source>
        <dbReference type="Proteomes" id="UP000501325"/>
    </source>
</evidence>
<dbReference type="EMBL" id="CP048751">
    <property type="protein sequence ID" value="QIH72589.1"/>
    <property type="molecule type" value="Genomic_DNA"/>
</dbReference>
<organism evidence="3 4">
    <name type="scientific">Brevundimonas mediterranea</name>
    <dbReference type="NCBI Taxonomy" id="74329"/>
    <lineage>
        <taxon>Bacteria</taxon>
        <taxon>Pseudomonadati</taxon>
        <taxon>Pseudomonadota</taxon>
        <taxon>Alphaproteobacteria</taxon>
        <taxon>Caulobacterales</taxon>
        <taxon>Caulobacteraceae</taxon>
        <taxon>Brevundimonas</taxon>
    </lineage>
</organism>
<comment type="similarity">
    <text evidence="1">Belongs to the PspA/Vipp/IM30 family.</text>
</comment>
<keyword evidence="4" id="KW-1185">Reference proteome</keyword>
<dbReference type="PANTHER" id="PTHR31088:SF6">
    <property type="entry name" value="PHAGE SHOCK PROTEIN A"/>
    <property type="match status" value="1"/>
</dbReference>
<dbReference type="PANTHER" id="PTHR31088">
    <property type="entry name" value="MEMBRANE-ASSOCIATED PROTEIN VIPP1, CHLOROPLASTIC"/>
    <property type="match status" value="1"/>
</dbReference>
<dbReference type="KEGG" id="bmed:GYM46_06255"/>
<evidence type="ECO:0000313" key="2">
    <source>
        <dbReference type="EMBL" id="QIH72589.1"/>
    </source>
</evidence>
<sequence>MADTLSARVGRIVSGSAHALIDTIEGAMPDAIVQQTLREIDKAVDDVRAELGRTIAGKHLANKRLTEQSSRHEELAGQIELALRESREDLARAAVEHQLDVEAQVPVLEATVADAGKREIELEGYVAALLAKRREMEEAFQSMLLARARGAEDAGAATGGVGSDGKPSVIRRVENATGAFDRLMAREGAPPLGGVDREQGAKLAELDGLARRNRVEERLAAIKARTGDKG</sequence>
<name>A0A6G7EGU0_9CAUL</name>
<dbReference type="Pfam" id="PF04012">
    <property type="entry name" value="PspA_IM30"/>
    <property type="match status" value="1"/>
</dbReference>
<reference evidence="3 4" key="1">
    <citation type="submission" date="2018-11" db="EMBL/GenBank/DDBJ databases">
        <authorList>
            <person name="Peiro R."/>
            <person name="Begona"/>
            <person name="Cbmso G."/>
            <person name="Lopez M."/>
            <person name="Gonzalez S."/>
            <person name="Sacristan E."/>
            <person name="Castillo E."/>
        </authorList>
    </citation>
    <scope>NUCLEOTIDE SEQUENCE [LARGE SCALE GENOMIC DNA]</scope>
    <source>
        <strain evidence="3">Brev_genome</strain>
    </source>
</reference>
<gene>
    <name evidence="3" type="primary">pspA</name>
    <name evidence="3" type="ORF">BREV_BREV_03009</name>
    <name evidence="2" type="ORF">GYM46_06255</name>
</gene>
<dbReference type="InterPro" id="IPR007157">
    <property type="entry name" value="PspA_VIPP1"/>
</dbReference>
<dbReference type="GO" id="GO:0005829">
    <property type="term" value="C:cytosol"/>
    <property type="evidence" value="ECO:0007669"/>
    <property type="project" value="TreeGrafter"/>
</dbReference>